<comment type="caution">
    <text evidence="1">The sequence shown here is derived from an EMBL/GenBank/DDBJ whole genome shotgun (WGS) entry which is preliminary data.</text>
</comment>
<name>A0A543BMU8_9MICO</name>
<dbReference type="AlphaFoldDB" id="A0A543BMU8"/>
<reference evidence="1 2" key="1">
    <citation type="submission" date="2019-06" db="EMBL/GenBank/DDBJ databases">
        <title>Sequencing the genomes of 1000 actinobacteria strains.</title>
        <authorList>
            <person name="Klenk H.-P."/>
        </authorList>
    </citation>
    <scope>NUCLEOTIDE SEQUENCE [LARGE SCALE GENOMIC DNA]</scope>
    <source>
        <strain evidence="1 2">DSM 20169</strain>
    </source>
</reference>
<dbReference type="EMBL" id="VFOX01000001">
    <property type="protein sequence ID" value="TQL86144.1"/>
    <property type="molecule type" value="Genomic_DNA"/>
</dbReference>
<proteinExistence type="predicted"/>
<protein>
    <submittedName>
        <fullName evidence="1">Uncharacterized protein</fullName>
    </submittedName>
</protein>
<organism evidence="1 2">
    <name type="scientific">Microbacterium saperdae</name>
    <dbReference type="NCBI Taxonomy" id="69368"/>
    <lineage>
        <taxon>Bacteria</taxon>
        <taxon>Bacillati</taxon>
        <taxon>Actinomycetota</taxon>
        <taxon>Actinomycetes</taxon>
        <taxon>Micrococcales</taxon>
        <taxon>Microbacteriaceae</taxon>
        <taxon>Microbacterium</taxon>
    </lineage>
</organism>
<dbReference type="Proteomes" id="UP000317209">
    <property type="component" value="Unassembled WGS sequence"/>
</dbReference>
<keyword evidence="2" id="KW-1185">Reference proteome</keyword>
<evidence type="ECO:0000313" key="2">
    <source>
        <dbReference type="Proteomes" id="UP000317209"/>
    </source>
</evidence>
<gene>
    <name evidence="1" type="ORF">FB560_1787</name>
</gene>
<accession>A0A543BMU8</accession>
<sequence>MRTASYDHGVIPRPLQPDLKTAEARYDAVLDELHAYARFVDEHGDEKGTEYESMSSRIQQMTGKDTSPFNLAEWWEAEGAEVLAFRLSLPDPPAVTLRSDDVRAIVRWLKTTRLPRSGSFAEEFELYLDDYYYELLRKNCSRYDHRVVFGSRRSPDGTRTEMSVEEAVEWLLPSRHP</sequence>
<evidence type="ECO:0000313" key="1">
    <source>
        <dbReference type="EMBL" id="TQL86144.1"/>
    </source>
</evidence>